<evidence type="ECO:0000256" key="13">
    <source>
        <dbReference type="ARBA" id="ARBA00023075"/>
    </source>
</evidence>
<keyword evidence="12" id="KW-0406">Ion transport</keyword>
<dbReference type="AlphaFoldDB" id="A0A9D5JST7"/>
<keyword evidence="2" id="KW-1003">Cell membrane</keyword>
<dbReference type="Pfam" id="PF04205">
    <property type="entry name" value="FMN_bind"/>
    <property type="match status" value="1"/>
</dbReference>
<dbReference type="GO" id="GO:0016655">
    <property type="term" value="F:oxidoreductase activity, acting on NAD(P)H, quinone or similar compound as acceptor"/>
    <property type="evidence" value="ECO:0007669"/>
    <property type="project" value="InterPro"/>
</dbReference>
<keyword evidence="8" id="KW-1278">Translocase</keyword>
<keyword evidence="14" id="KW-0472">Membrane</keyword>
<evidence type="ECO:0000256" key="5">
    <source>
        <dbReference type="ARBA" id="ARBA00022630"/>
    </source>
</evidence>
<keyword evidence="4" id="KW-0597">Phosphoprotein</keyword>
<evidence type="ECO:0000256" key="10">
    <source>
        <dbReference type="ARBA" id="ARBA00023027"/>
    </source>
</evidence>
<gene>
    <name evidence="17" type="ORF">GF339_03175</name>
</gene>
<dbReference type="GO" id="GO:0006814">
    <property type="term" value="P:sodium ion transport"/>
    <property type="evidence" value="ECO:0007669"/>
    <property type="project" value="UniProtKB-KW"/>
</dbReference>
<dbReference type="EMBL" id="WJJP01000095">
    <property type="protein sequence ID" value="MBD3323558.1"/>
    <property type="molecule type" value="Genomic_DNA"/>
</dbReference>
<name>A0A9D5JST7_9BACT</name>
<keyword evidence="10" id="KW-0520">NAD</keyword>
<keyword evidence="7" id="KW-0812">Transmembrane</keyword>
<keyword evidence="9" id="KW-1133">Transmembrane helix</keyword>
<dbReference type="InterPro" id="IPR010204">
    <property type="entry name" value="NqrC"/>
</dbReference>
<organism evidence="17 18">
    <name type="scientific">candidate division KSB3 bacterium</name>
    <dbReference type="NCBI Taxonomy" id="2044937"/>
    <lineage>
        <taxon>Bacteria</taxon>
        <taxon>candidate division KSB3</taxon>
    </lineage>
</organism>
<dbReference type="SMART" id="SM00900">
    <property type="entry name" value="FMN_bind"/>
    <property type="match status" value="1"/>
</dbReference>
<protein>
    <submittedName>
        <fullName evidence="17">FMN-binding protein</fullName>
    </submittedName>
</protein>
<dbReference type="InterPro" id="IPR007329">
    <property type="entry name" value="FMN-bd"/>
</dbReference>
<evidence type="ECO:0000313" key="18">
    <source>
        <dbReference type="Proteomes" id="UP000649604"/>
    </source>
</evidence>
<evidence type="ECO:0000256" key="12">
    <source>
        <dbReference type="ARBA" id="ARBA00023065"/>
    </source>
</evidence>
<evidence type="ECO:0000256" key="9">
    <source>
        <dbReference type="ARBA" id="ARBA00022989"/>
    </source>
</evidence>
<keyword evidence="13" id="KW-0830">Ubiquinone</keyword>
<evidence type="ECO:0000256" key="2">
    <source>
        <dbReference type="ARBA" id="ARBA00022475"/>
    </source>
</evidence>
<reference evidence="17" key="1">
    <citation type="submission" date="2019-11" db="EMBL/GenBank/DDBJ databases">
        <title>Microbial mats filling the niche in hypersaline microbial mats.</title>
        <authorList>
            <person name="Wong H.L."/>
            <person name="Macleod F.I."/>
            <person name="White R.A. III"/>
            <person name="Burns B.P."/>
        </authorList>
    </citation>
    <scope>NUCLEOTIDE SEQUENCE</scope>
    <source>
        <strain evidence="17">Rbin_158</strain>
    </source>
</reference>
<evidence type="ECO:0000256" key="7">
    <source>
        <dbReference type="ARBA" id="ARBA00022692"/>
    </source>
</evidence>
<evidence type="ECO:0000256" key="6">
    <source>
        <dbReference type="ARBA" id="ARBA00022643"/>
    </source>
</evidence>
<keyword evidence="11" id="KW-0915">Sodium</keyword>
<evidence type="ECO:0000256" key="8">
    <source>
        <dbReference type="ARBA" id="ARBA00022967"/>
    </source>
</evidence>
<keyword evidence="3" id="KW-0997">Cell inner membrane</keyword>
<dbReference type="GO" id="GO:0016020">
    <property type="term" value="C:membrane"/>
    <property type="evidence" value="ECO:0007669"/>
    <property type="project" value="InterPro"/>
</dbReference>
<keyword evidence="15" id="KW-0739">Sodium transport</keyword>
<sequence length="192" mass="21600">MIKKIVPMLGFILLLGILLTTTLVAVDSFTAPMIQRNEEIKRKTTILKAFNIDYTEENLDQVFPEQITMKGSAGQRYYVSDDGRFAFIFTGAGLWGPIEGVLSMEKDVRTIYNIELIRQEETPGLGSRIAERDFLNRFQEKQFSPELAMVPEGQSDAQNEVDSITGATMSSKALIEILNQQYEQFSNTVSGE</sequence>
<evidence type="ECO:0000256" key="4">
    <source>
        <dbReference type="ARBA" id="ARBA00022553"/>
    </source>
</evidence>
<evidence type="ECO:0000313" key="17">
    <source>
        <dbReference type="EMBL" id="MBD3323558.1"/>
    </source>
</evidence>
<keyword evidence="6" id="KW-0288">FMN</keyword>
<evidence type="ECO:0000256" key="15">
    <source>
        <dbReference type="ARBA" id="ARBA00023201"/>
    </source>
</evidence>
<dbReference type="Proteomes" id="UP000649604">
    <property type="component" value="Unassembled WGS sequence"/>
</dbReference>
<feature type="domain" description="FMN-binding" evidence="16">
    <location>
        <begin position="93"/>
        <end position="185"/>
    </location>
</feature>
<accession>A0A9D5JST7</accession>
<dbReference type="PANTHER" id="PTHR37838:SF1">
    <property type="entry name" value="NA(+)-TRANSLOCATING NADH-QUINONE REDUCTASE SUBUNIT C"/>
    <property type="match status" value="1"/>
</dbReference>
<dbReference type="PANTHER" id="PTHR37838">
    <property type="entry name" value="NA(+)-TRANSLOCATING NADH-QUINONE REDUCTASE SUBUNIT C"/>
    <property type="match status" value="1"/>
</dbReference>
<comment type="caution">
    <text evidence="17">The sequence shown here is derived from an EMBL/GenBank/DDBJ whole genome shotgun (WGS) entry which is preliminary data.</text>
</comment>
<evidence type="ECO:0000256" key="3">
    <source>
        <dbReference type="ARBA" id="ARBA00022519"/>
    </source>
</evidence>
<evidence type="ECO:0000256" key="14">
    <source>
        <dbReference type="ARBA" id="ARBA00023136"/>
    </source>
</evidence>
<dbReference type="GO" id="GO:0010181">
    <property type="term" value="F:FMN binding"/>
    <property type="evidence" value="ECO:0007669"/>
    <property type="project" value="InterPro"/>
</dbReference>
<keyword evidence="1" id="KW-0813">Transport</keyword>
<evidence type="ECO:0000256" key="11">
    <source>
        <dbReference type="ARBA" id="ARBA00023053"/>
    </source>
</evidence>
<evidence type="ECO:0000259" key="16">
    <source>
        <dbReference type="SMART" id="SM00900"/>
    </source>
</evidence>
<evidence type="ECO:0000256" key="1">
    <source>
        <dbReference type="ARBA" id="ARBA00022448"/>
    </source>
</evidence>
<proteinExistence type="predicted"/>
<keyword evidence="5" id="KW-0285">Flavoprotein</keyword>